<dbReference type="Proteomes" id="UP000296862">
    <property type="component" value="Chromosome"/>
</dbReference>
<sequence>MKYTTKFISLLLLVFCLLGTKSMAQNTVKNEALHQLFENYYQERLKLFPLEATSSGDERYNNLLPNDGSQAFLKETHDLNTKYQKSLNNFKPDQLNAEDKISYYILKDVLARELEAEQFHRERMPFAQFFALPLTMGQLGNGKGNQPFKTVKDYENWLERIDAFTVYADTTIANFRKGIKSGMVLPKALVVKMVPQYTSLAEKDPAKNVFYGPINNFPVTFTTEEKARLTKAYTEAINTKLIPAYQRMCDFFAGEYMNAARSTSGISALPNGDAFYRYNIYFFTTQRTKPEDVHQTGLKEVKRITGEMERLKDKIGFKGTLKELFNFMQTDKQFMPFKTNKEVLDANGAVLEKVKPYLSKYFSMEPKTPFEMREVEAFRAAAAAPQYNRSSADGKRPGIYYFPIVDPTKVNVTNFALEATFIHEAIPGHHYQISLMQENKSLPSFRRFANFPVFSEGWALYVESLGDILGCYTDPYQKMGAYGMEIHRAIRLVVDTGLHTGMMTREDAIKYMMDNEAIAEKTATAEIERYMAMPGQALAYKTGELKIKELRDKYQKQLGNKFSLRNFHDALLQGGSMPLNVLEMYMAEWVKTQ</sequence>
<dbReference type="PANTHER" id="PTHR33361">
    <property type="entry name" value="GLR0591 PROTEIN"/>
    <property type="match status" value="1"/>
</dbReference>
<organism evidence="2 3">
    <name type="scientific">Flavobacterium sangjuense</name>
    <dbReference type="NCBI Taxonomy" id="2518177"/>
    <lineage>
        <taxon>Bacteria</taxon>
        <taxon>Pseudomonadati</taxon>
        <taxon>Bacteroidota</taxon>
        <taxon>Flavobacteriia</taxon>
        <taxon>Flavobacteriales</taxon>
        <taxon>Flavobacteriaceae</taxon>
        <taxon>Flavobacterium</taxon>
    </lineage>
</organism>
<evidence type="ECO:0000256" key="1">
    <source>
        <dbReference type="SAM" id="SignalP"/>
    </source>
</evidence>
<dbReference type="KEGG" id="fsn:GS03_02053"/>
<dbReference type="PANTHER" id="PTHR33361:SF16">
    <property type="entry name" value="DUF885 DOMAIN-CONTAINING PROTEIN"/>
    <property type="match status" value="1"/>
</dbReference>
<dbReference type="Pfam" id="PF05960">
    <property type="entry name" value="DUF885"/>
    <property type="match status" value="1"/>
</dbReference>
<dbReference type="OrthoDB" id="9760040at2"/>
<name>A0A4P7PV16_9FLAO</name>
<accession>A0A4P7PV16</accession>
<feature type="signal peptide" evidence="1">
    <location>
        <begin position="1"/>
        <end position="24"/>
    </location>
</feature>
<dbReference type="InterPro" id="IPR010281">
    <property type="entry name" value="DUF885"/>
</dbReference>
<reference evidence="2 3" key="1">
    <citation type="submission" date="2019-04" db="EMBL/GenBank/DDBJ databases">
        <title>Flavobacterium sp. GS03.</title>
        <authorList>
            <person name="Kim H."/>
        </authorList>
    </citation>
    <scope>NUCLEOTIDE SEQUENCE [LARGE SCALE GENOMIC DNA]</scope>
    <source>
        <strain evidence="2 3">GS03</strain>
    </source>
</reference>
<gene>
    <name evidence="2" type="ORF">GS03_02053</name>
</gene>
<dbReference type="EMBL" id="CP038810">
    <property type="protein sequence ID" value="QBZ98545.1"/>
    <property type="molecule type" value="Genomic_DNA"/>
</dbReference>
<evidence type="ECO:0000313" key="3">
    <source>
        <dbReference type="Proteomes" id="UP000296862"/>
    </source>
</evidence>
<evidence type="ECO:0000313" key="2">
    <source>
        <dbReference type="EMBL" id="QBZ98545.1"/>
    </source>
</evidence>
<dbReference type="AlphaFoldDB" id="A0A4P7PV16"/>
<evidence type="ECO:0008006" key="4">
    <source>
        <dbReference type="Google" id="ProtNLM"/>
    </source>
</evidence>
<proteinExistence type="predicted"/>
<protein>
    <recommendedName>
        <fullName evidence="4">DUF885 domain-containing protein</fullName>
    </recommendedName>
</protein>
<dbReference type="RefSeq" id="WP_136152441.1">
    <property type="nucleotide sequence ID" value="NZ_CP038810.1"/>
</dbReference>
<keyword evidence="1" id="KW-0732">Signal</keyword>
<feature type="chain" id="PRO_5020925755" description="DUF885 domain-containing protein" evidence="1">
    <location>
        <begin position="25"/>
        <end position="593"/>
    </location>
</feature>
<keyword evidence="3" id="KW-1185">Reference proteome</keyword>